<comment type="caution">
    <text evidence="2">The sequence shown here is derived from an EMBL/GenBank/DDBJ whole genome shotgun (WGS) entry which is preliminary data.</text>
</comment>
<keyword evidence="3" id="KW-1185">Reference proteome</keyword>
<protein>
    <submittedName>
        <fullName evidence="2">Uncharacterized protein</fullName>
    </submittedName>
</protein>
<evidence type="ECO:0000313" key="3">
    <source>
        <dbReference type="Proteomes" id="UP000614601"/>
    </source>
</evidence>
<dbReference type="Proteomes" id="UP000783686">
    <property type="component" value="Unassembled WGS sequence"/>
</dbReference>
<dbReference type="PANTHER" id="PTHR38608">
    <property type="entry name" value="PROTEIN CBG07207"/>
    <property type="match status" value="1"/>
</dbReference>
<feature type="region of interest" description="Disordered" evidence="1">
    <location>
        <begin position="143"/>
        <end position="167"/>
    </location>
</feature>
<reference evidence="2" key="1">
    <citation type="submission" date="2020-09" db="EMBL/GenBank/DDBJ databases">
        <authorList>
            <person name="Kikuchi T."/>
        </authorList>
    </citation>
    <scope>NUCLEOTIDE SEQUENCE</scope>
    <source>
        <strain evidence="2">SH1</strain>
    </source>
</reference>
<proteinExistence type="predicted"/>
<dbReference type="Proteomes" id="UP000614601">
    <property type="component" value="Unassembled WGS sequence"/>
</dbReference>
<sequence length="167" mass="19213">MIGMMNVPCESPTEFYAAPKTSTSQSLPSPRTAQKQLSWSRKSSKRISVFVKRRLSHQVDYLKDGRKVRDGELMEKETAPKMWEKLLVRSFVHKIEDEIQSPVEEKTDPFIDYSKQPQVCADPIPQYTNSTWSLATNQKLERANELQTERPRSKSCDDEVVLANSSF</sequence>
<feature type="region of interest" description="Disordered" evidence="1">
    <location>
        <begin position="14"/>
        <end position="44"/>
    </location>
</feature>
<feature type="compositionally biased region" description="Polar residues" evidence="1">
    <location>
        <begin position="20"/>
        <end position="41"/>
    </location>
</feature>
<gene>
    <name evidence="2" type="ORF">BOKJ2_LOCUS3782</name>
</gene>
<evidence type="ECO:0000256" key="1">
    <source>
        <dbReference type="SAM" id="MobiDB-lite"/>
    </source>
</evidence>
<name>A0A811K8E3_9BILA</name>
<dbReference type="EMBL" id="CAJFCW020000002">
    <property type="protein sequence ID" value="CAG9093918.1"/>
    <property type="molecule type" value="Genomic_DNA"/>
</dbReference>
<dbReference type="EMBL" id="CAJFDH010000002">
    <property type="protein sequence ID" value="CAD5211614.1"/>
    <property type="molecule type" value="Genomic_DNA"/>
</dbReference>
<organism evidence="2 3">
    <name type="scientific">Bursaphelenchus okinawaensis</name>
    <dbReference type="NCBI Taxonomy" id="465554"/>
    <lineage>
        <taxon>Eukaryota</taxon>
        <taxon>Metazoa</taxon>
        <taxon>Ecdysozoa</taxon>
        <taxon>Nematoda</taxon>
        <taxon>Chromadorea</taxon>
        <taxon>Rhabditida</taxon>
        <taxon>Tylenchina</taxon>
        <taxon>Tylenchomorpha</taxon>
        <taxon>Aphelenchoidea</taxon>
        <taxon>Aphelenchoididae</taxon>
        <taxon>Bursaphelenchus</taxon>
    </lineage>
</organism>
<dbReference type="AlphaFoldDB" id="A0A811K8E3"/>
<dbReference type="OrthoDB" id="5805034at2759"/>
<feature type="compositionally biased region" description="Basic and acidic residues" evidence="1">
    <location>
        <begin position="143"/>
        <end position="157"/>
    </location>
</feature>
<evidence type="ECO:0000313" key="2">
    <source>
        <dbReference type="EMBL" id="CAD5211614.1"/>
    </source>
</evidence>
<accession>A0A811K8E3</accession>
<dbReference type="PANTHER" id="PTHR38608:SF4">
    <property type="entry name" value="PROTEIN CBG07207"/>
    <property type="match status" value="1"/>
</dbReference>